<comment type="caution">
    <text evidence="1">The sequence shown here is derived from an EMBL/GenBank/DDBJ whole genome shotgun (WGS) entry which is preliminary data.</text>
</comment>
<sequence>MNPKNFAVILNYPLFKSPIFLKNIKNAKTK</sequence>
<dbReference type="AlphaFoldDB" id="V6LIA2"/>
<proteinExistence type="predicted"/>
<evidence type="ECO:0000313" key="1">
    <source>
        <dbReference type="EMBL" id="EST40549.1"/>
    </source>
</evidence>
<accession>V6LIA2</accession>
<name>V6LIA2_HELPX</name>
<dbReference type="Proteomes" id="UP000017937">
    <property type="component" value="Unassembled WGS sequence"/>
</dbReference>
<gene>
    <name evidence="1" type="ORF">N871_04235</name>
</gene>
<evidence type="ECO:0000313" key="2">
    <source>
        <dbReference type="Proteomes" id="UP000017937"/>
    </source>
</evidence>
<reference evidence="1 2" key="1">
    <citation type="journal article" date="2013" name="Genome Announc.">
        <title>Draft Genome Sequence of Strain X47-2AL, a Feline Helicobacter pylori Isolate.</title>
        <authorList>
            <person name="Veyrier F.J."/>
            <person name="Ecobichon C."/>
            <person name="Boneca I.G."/>
        </authorList>
    </citation>
    <scope>NUCLEOTIDE SEQUENCE [LARGE SCALE GENOMIC DNA]</scope>
    <source>
        <strain evidence="1 2">X47-2AL</strain>
    </source>
</reference>
<organism evidence="1 2">
    <name type="scientific">Helicobacter pylori X47-2AL</name>
    <dbReference type="NCBI Taxonomy" id="1386083"/>
    <lineage>
        <taxon>Bacteria</taxon>
        <taxon>Pseudomonadati</taxon>
        <taxon>Campylobacterota</taxon>
        <taxon>Epsilonproteobacteria</taxon>
        <taxon>Campylobacterales</taxon>
        <taxon>Helicobacteraceae</taxon>
        <taxon>Helicobacter</taxon>
    </lineage>
</organism>
<dbReference type="EMBL" id="AWNG01000015">
    <property type="protein sequence ID" value="EST40549.1"/>
    <property type="molecule type" value="Genomic_DNA"/>
</dbReference>
<protein>
    <submittedName>
        <fullName evidence="1">Uncharacterized protein</fullName>
    </submittedName>
</protein>